<name>S7PQW9_GLOTA</name>
<evidence type="ECO:0000313" key="3">
    <source>
        <dbReference type="Proteomes" id="UP000030669"/>
    </source>
</evidence>
<protein>
    <submittedName>
        <fullName evidence="2">Uncharacterized protein</fullName>
    </submittedName>
</protein>
<organism evidence="2 3">
    <name type="scientific">Gloeophyllum trabeum (strain ATCC 11539 / FP-39264 / Madison 617)</name>
    <name type="common">Brown rot fungus</name>
    <dbReference type="NCBI Taxonomy" id="670483"/>
    <lineage>
        <taxon>Eukaryota</taxon>
        <taxon>Fungi</taxon>
        <taxon>Dikarya</taxon>
        <taxon>Basidiomycota</taxon>
        <taxon>Agaricomycotina</taxon>
        <taxon>Agaricomycetes</taxon>
        <taxon>Gloeophyllales</taxon>
        <taxon>Gloeophyllaceae</taxon>
        <taxon>Gloeophyllum</taxon>
    </lineage>
</organism>
<dbReference type="AlphaFoldDB" id="S7PQW9"/>
<dbReference type="Proteomes" id="UP000030669">
    <property type="component" value="Unassembled WGS sequence"/>
</dbReference>
<dbReference type="EMBL" id="KB469651">
    <property type="protein sequence ID" value="EPQ49767.1"/>
    <property type="molecule type" value="Genomic_DNA"/>
</dbReference>
<proteinExistence type="predicted"/>
<feature type="region of interest" description="Disordered" evidence="1">
    <location>
        <begin position="65"/>
        <end position="91"/>
    </location>
</feature>
<keyword evidence="3" id="KW-1185">Reference proteome</keyword>
<dbReference type="KEGG" id="gtr:GLOTRDRAFT_134639"/>
<gene>
    <name evidence="2" type="ORF">GLOTRDRAFT_134639</name>
</gene>
<dbReference type="HOGENOM" id="CLU_2346904_0_0_1"/>
<reference evidence="2 3" key="1">
    <citation type="journal article" date="2012" name="Science">
        <title>The Paleozoic origin of enzymatic lignin decomposition reconstructed from 31 fungal genomes.</title>
        <authorList>
            <person name="Floudas D."/>
            <person name="Binder M."/>
            <person name="Riley R."/>
            <person name="Barry K."/>
            <person name="Blanchette R.A."/>
            <person name="Henrissat B."/>
            <person name="Martinez A.T."/>
            <person name="Otillar R."/>
            <person name="Spatafora J.W."/>
            <person name="Yadav J.S."/>
            <person name="Aerts A."/>
            <person name="Benoit I."/>
            <person name="Boyd A."/>
            <person name="Carlson A."/>
            <person name="Copeland A."/>
            <person name="Coutinho P.M."/>
            <person name="de Vries R.P."/>
            <person name="Ferreira P."/>
            <person name="Findley K."/>
            <person name="Foster B."/>
            <person name="Gaskell J."/>
            <person name="Glotzer D."/>
            <person name="Gorecki P."/>
            <person name="Heitman J."/>
            <person name="Hesse C."/>
            <person name="Hori C."/>
            <person name="Igarashi K."/>
            <person name="Jurgens J.A."/>
            <person name="Kallen N."/>
            <person name="Kersten P."/>
            <person name="Kohler A."/>
            <person name="Kuees U."/>
            <person name="Kumar T.K.A."/>
            <person name="Kuo A."/>
            <person name="LaButti K."/>
            <person name="Larrondo L.F."/>
            <person name="Lindquist E."/>
            <person name="Ling A."/>
            <person name="Lombard V."/>
            <person name="Lucas S."/>
            <person name="Lundell T."/>
            <person name="Martin R."/>
            <person name="McLaughlin D.J."/>
            <person name="Morgenstern I."/>
            <person name="Morin E."/>
            <person name="Murat C."/>
            <person name="Nagy L.G."/>
            <person name="Nolan M."/>
            <person name="Ohm R.A."/>
            <person name="Patyshakuliyeva A."/>
            <person name="Rokas A."/>
            <person name="Ruiz-Duenas F.J."/>
            <person name="Sabat G."/>
            <person name="Salamov A."/>
            <person name="Samejima M."/>
            <person name="Schmutz J."/>
            <person name="Slot J.C."/>
            <person name="St John F."/>
            <person name="Stenlid J."/>
            <person name="Sun H."/>
            <person name="Sun S."/>
            <person name="Syed K."/>
            <person name="Tsang A."/>
            <person name="Wiebenga A."/>
            <person name="Young D."/>
            <person name="Pisabarro A."/>
            <person name="Eastwood D.C."/>
            <person name="Martin F."/>
            <person name="Cullen D."/>
            <person name="Grigoriev I.V."/>
            <person name="Hibbett D.S."/>
        </authorList>
    </citation>
    <scope>NUCLEOTIDE SEQUENCE [LARGE SCALE GENOMIC DNA]</scope>
    <source>
        <strain evidence="2 3">ATCC 11539</strain>
    </source>
</reference>
<evidence type="ECO:0000256" key="1">
    <source>
        <dbReference type="SAM" id="MobiDB-lite"/>
    </source>
</evidence>
<feature type="region of interest" description="Disordered" evidence="1">
    <location>
        <begin position="15"/>
        <end position="36"/>
    </location>
</feature>
<feature type="compositionally biased region" description="Basic and acidic residues" evidence="1">
    <location>
        <begin position="27"/>
        <end position="36"/>
    </location>
</feature>
<dbReference type="GeneID" id="19303118"/>
<accession>S7PQW9</accession>
<sequence>MPQLFLGFSVLIVGDDDDGPTAGGDDAPERRDAAPKKRLTCDADAVTSHVVVRPRVGVCYQTSTRTAAGSGKSTAVDGADSEDGSRAEKRTSLIILA</sequence>
<evidence type="ECO:0000313" key="2">
    <source>
        <dbReference type="EMBL" id="EPQ49767.1"/>
    </source>
</evidence>
<dbReference type="RefSeq" id="XP_007871777.1">
    <property type="nucleotide sequence ID" value="XM_007873586.1"/>
</dbReference>